<dbReference type="InterPro" id="IPR029063">
    <property type="entry name" value="SAM-dependent_MTases_sf"/>
</dbReference>
<keyword evidence="3" id="KW-0808">Transferase</keyword>
<keyword evidence="2 5" id="KW-0489">Methyltransferase</keyword>
<protein>
    <submittedName>
        <fullName evidence="5">Class I SAM-dependent methyltransferase</fullName>
    </submittedName>
</protein>
<sequence length="253" mass="26741">MRFSAPADHYDRFMGRYSTGLAAALADAAGVRSGQRALDVGCGPGALTSELANRLGASRVAAIDPAPLFVAACRERNPGTDVREGVAEQLPWDGGEFDATLCCLVVAFMDDPEQGVREMKRVTQPGGTVTACMWDIATGGMTMLSTFWAAVKRINPDAPAEHALPGTAEGELARLFDRVDLDDVVGGALTVSADYTGFDDFWDPFMLGVGPAGAYLQTLSSGDQAEVREACRALLPDGAFSLDARAWFARGQA</sequence>
<proteinExistence type="inferred from homology"/>
<dbReference type="Proteomes" id="UP001164390">
    <property type="component" value="Chromosome"/>
</dbReference>
<evidence type="ECO:0000313" key="5">
    <source>
        <dbReference type="EMBL" id="UYM07633.1"/>
    </source>
</evidence>
<dbReference type="KEGG" id="sgrg:L0C25_11340"/>
<dbReference type="Gene3D" id="3.40.50.150">
    <property type="entry name" value="Vaccinia Virus protein VP39"/>
    <property type="match status" value="1"/>
</dbReference>
<organism evidence="5 6">
    <name type="scientific">Solicola gregarius</name>
    <dbReference type="NCBI Taxonomy" id="2908642"/>
    <lineage>
        <taxon>Bacteria</taxon>
        <taxon>Bacillati</taxon>
        <taxon>Actinomycetota</taxon>
        <taxon>Actinomycetes</taxon>
        <taxon>Propionibacteriales</taxon>
        <taxon>Nocardioidaceae</taxon>
        <taxon>Solicola</taxon>
    </lineage>
</organism>
<dbReference type="InterPro" id="IPR013216">
    <property type="entry name" value="Methyltransf_11"/>
</dbReference>
<dbReference type="EMBL" id="CP094970">
    <property type="protein sequence ID" value="UYM07633.1"/>
    <property type="molecule type" value="Genomic_DNA"/>
</dbReference>
<accession>A0AA46YPH9</accession>
<dbReference type="SUPFAM" id="SSF53335">
    <property type="entry name" value="S-adenosyl-L-methionine-dependent methyltransferases"/>
    <property type="match status" value="1"/>
</dbReference>
<evidence type="ECO:0000256" key="1">
    <source>
        <dbReference type="ARBA" id="ARBA00008361"/>
    </source>
</evidence>
<comment type="similarity">
    <text evidence="1">Belongs to the methyltransferase superfamily.</text>
</comment>
<evidence type="ECO:0000259" key="4">
    <source>
        <dbReference type="Pfam" id="PF08241"/>
    </source>
</evidence>
<dbReference type="GO" id="GO:0008757">
    <property type="term" value="F:S-adenosylmethionine-dependent methyltransferase activity"/>
    <property type="evidence" value="ECO:0007669"/>
    <property type="project" value="InterPro"/>
</dbReference>
<dbReference type="Pfam" id="PF08241">
    <property type="entry name" value="Methyltransf_11"/>
    <property type="match status" value="1"/>
</dbReference>
<evidence type="ECO:0000256" key="2">
    <source>
        <dbReference type="ARBA" id="ARBA00022603"/>
    </source>
</evidence>
<feature type="domain" description="Methyltransferase type 11" evidence="4">
    <location>
        <begin position="38"/>
        <end position="129"/>
    </location>
</feature>
<evidence type="ECO:0000313" key="6">
    <source>
        <dbReference type="Proteomes" id="UP001164390"/>
    </source>
</evidence>
<dbReference type="AlphaFoldDB" id="A0AA46YPH9"/>
<name>A0AA46YPH9_9ACTN</name>
<dbReference type="GO" id="GO:0032259">
    <property type="term" value="P:methylation"/>
    <property type="evidence" value="ECO:0007669"/>
    <property type="project" value="UniProtKB-KW"/>
</dbReference>
<dbReference type="PANTHER" id="PTHR44942:SF4">
    <property type="entry name" value="METHYLTRANSFERASE TYPE 11 DOMAIN-CONTAINING PROTEIN"/>
    <property type="match status" value="1"/>
</dbReference>
<reference evidence="5" key="1">
    <citation type="submission" date="2022-01" db="EMBL/GenBank/DDBJ databases">
        <title>Nocardioidaceae gen. sp. A5X3R13.</title>
        <authorList>
            <person name="Lopez Marin M.A."/>
            <person name="Uhlik O."/>
        </authorList>
    </citation>
    <scope>NUCLEOTIDE SEQUENCE</scope>
    <source>
        <strain evidence="5">A5X3R13</strain>
    </source>
</reference>
<dbReference type="CDD" id="cd02440">
    <property type="entry name" value="AdoMet_MTases"/>
    <property type="match status" value="1"/>
</dbReference>
<dbReference type="PANTHER" id="PTHR44942">
    <property type="entry name" value="METHYLTRANSF_11 DOMAIN-CONTAINING PROTEIN"/>
    <property type="match status" value="1"/>
</dbReference>
<keyword evidence="6" id="KW-1185">Reference proteome</keyword>
<dbReference type="RefSeq" id="WP_271636609.1">
    <property type="nucleotide sequence ID" value="NZ_CP094970.1"/>
</dbReference>
<gene>
    <name evidence="5" type="ORF">L0C25_11340</name>
</gene>
<evidence type="ECO:0000256" key="3">
    <source>
        <dbReference type="ARBA" id="ARBA00022679"/>
    </source>
</evidence>
<dbReference type="InterPro" id="IPR051052">
    <property type="entry name" value="Diverse_substrate_MTase"/>
</dbReference>